<feature type="non-terminal residue" evidence="1">
    <location>
        <position position="179"/>
    </location>
</feature>
<dbReference type="AlphaFoldDB" id="A0A0C3F9F5"/>
<reference evidence="1 2" key="1">
    <citation type="submission" date="2014-04" db="EMBL/GenBank/DDBJ databases">
        <authorList>
            <consortium name="DOE Joint Genome Institute"/>
            <person name="Kuo A."/>
            <person name="Tarkka M."/>
            <person name="Buscot F."/>
            <person name="Kohler A."/>
            <person name="Nagy L.G."/>
            <person name="Floudas D."/>
            <person name="Copeland A."/>
            <person name="Barry K.W."/>
            <person name="Cichocki N."/>
            <person name="Veneault-Fourrey C."/>
            <person name="LaButti K."/>
            <person name="Lindquist E.A."/>
            <person name="Lipzen A."/>
            <person name="Lundell T."/>
            <person name="Morin E."/>
            <person name="Murat C."/>
            <person name="Sun H."/>
            <person name="Tunlid A."/>
            <person name="Henrissat B."/>
            <person name="Grigoriev I.V."/>
            <person name="Hibbett D.S."/>
            <person name="Martin F."/>
            <person name="Nordberg H.P."/>
            <person name="Cantor M.N."/>
            <person name="Hua S.X."/>
        </authorList>
    </citation>
    <scope>NUCLEOTIDE SEQUENCE [LARGE SCALE GENOMIC DNA]</scope>
    <source>
        <strain evidence="1 2">F 1598</strain>
    </source>
</reference>
<reference evidence="2" key="2">
    <citation type="submission" date="2015-01" db="EMBL/GenBank/DDBJ databases">
        <title>Evolutionary Origins and Diversification of the Mycorrhizal Mutualists.</title>
        <authorList>
            <consortium name="DOE Joint Genome Institute"/>
            <consortium name="Mycorrhizal Genomics Consortium"/>
            <person name="Kohler A."/>
            <person name="Kuo A."/>
            <person name="Nagy L.G."/>
            <person name="Floudas D."/>
            <person name="Copeland A."/>
            <person name="Barry K.W."/>
            <person name="Cichocki N."/>
            <person name="Veneault-Fourrey C."/>
            <person name="LaButti K."/>
            <person name="Lindquist E.A."/>
            <person name="Lipzen A."/>
            <person name="Lundell T."/>
            <person name="Morin E."/>
            <person name="Murat C."/>
            <person name="Riley R."/>
            <person name="Ohm R."/>
            <person name="Sun H."/>
            <person name="Tunlid A."/>
            <person name="Henrissat B."/>
            <person name="Grigoriev I.V."/>
            <person name="Hibbett D.S."/>
            <person name="Martin F."/>
        </authorList>
    </citation>
    <scope>NUCLEOTIDE SEQUENCE [LARGE SCALE GENOMIC DNA]</scope>
    <source>
        <strain evidence="2">F 1598</strain>
    </source>
</reference>
<proteinExistence type="predicted"/>
<name>A0A0C3F9F5_PILCF</name>
<protein>
    <recommendedName>
        <fullName evidence="3">Reverse transcriptase domain-containing protein</fullName>
    </recommendedName>
</protein>
<sequence length="179" mass="20251">MLRQSNMKGFKIPGVHERLMTTLFADDTTVYLSEFDSYDDLKNILDTWCIASGAKFNTAKTEVLPIGSLVYHSTVLSTRRIHPSQEPLMDGIHIVEDKEPDQILGAWIGNNVDQSAIWSPVIDKIRNSLDQWNKSHPTLFGRCLIIQMIVGGMSQYLATTQGMPKHVVQLLEKIIHNFI</sequence>
<evidence type="ECO:0000313" key="1">
    <source>
        <dbReference type="EMBL" id="KIM76569.1"/>
    </source>
</evidence>
<evidence type="ECO:0008006" key="3">
    <source>
        <dbReference type="Google" id="ProtNLM"/>
    </source>
</evidence>
<gene>
    <name evidence="1" type="ORF">PILCRDRAFT_26466</name>
</gene>
<dbReference type="HOGENOM" id="CLU_077575_1_0_1"/>
<dbReference type="OrthoDB" id="2205812at2759"/>
<dbReference type="Proteomes" id="UP000054166">
    <property type="component" value="Unassembled WGS sequence"/>
</dbReference>
<keyword evidence="2" id="KW-1185">Reference proteome</keyword>
<dbReference type="InParanoid" id="A0A0C3F9F5"/>
<evidence type="ECO:0000313" key="2">
    <source>
        <dbReference type="Proteomes" id="UP000054166"/>
    </source>
</evidence>
<accession>A0A0C3F9F5</accession>
<dbReference type="EMBL" id="KN833033">
    <property type="protein sequence ID" value="KIM76569.1"/>
    <property type="molecule type" value="Genomic_DNA"/>
</dbReference>
<organism evidence="1 2">
    <name type="scientific">Piloderma croceum (strain F 1598)</name>
    <dbReference type="NCBI Taxonomy" id="765440"/>
    <lineage>
        <taxon>Eukaryota</taxon>
        <taxon>Fungi</taxon>
        <taxon>Dikarya</taxon>
        <taxon>Basidiomycota</taxon>
        <taxon>Agaricomycotina</taxon>
        <taxon>Agaricomycetes</taxon>
        <taxon>Agaricomycetidae</taxon>
        <taxon>Atheliales</taxon>
        <taxon>Atheliaceae</taxon>
        <taxon>Piloderma</taxon>
    </lineage>
</organism>